<reference evidence="1 2" key="1">
    <citation type="submission" date="2019-07" db="EMBL/GenBank/DDBJ databases">
        <title>Draft genome assembly of a fouling barnacle, Amphibalanus amphitrite (Darwin, 1854): The first reference genome for Thecostraca.</title>
        <authorList>
            <person name="Kim W."/>
        </authorList>
    </citation>
    <scope>NUCLEOTIDE SEQUENCE [LARGE SCALE GENOMIC DNA]</scope>
    <source>
        <strain evidence="1">SNU_AA5</strain>
        <tissue evidence="1">Soma without cirri and trophi</tissue>
    </source>
</reference>
<sequence length="182" mass="19784">MSDGPTLRPEEDAVCVVDVSNEGAGGLWWSRAAGRCRYFHRALPAAHYGATSRDSCRVELLNLVAAARLWAADWAGKSVLLRCDHPCVRRGGSPARVQMEAALGELSRQHGFTYRLEWSIQREDPLMAVADMLSRVDKPRRTVPLESGVSALAAELGAEVQLEQQSGPGDHMYDLSQSAAGP</sequence>
<evidence type="ECO:0000313" key="2">
    <source>
        <dbReference type="Proteomes" id="UP000440578"/>
    </source>
</evidence>
<dbReference type="AlphaFoldDB" id="A0A6A4VC65"/>
<accession>A0A6A4VC65</accession>
<gene>
    <name evidence="1" type="ORF">FJT64_013589</name>
</gene>
<evidence type="ECO:0000313" key="1">
    <source>
        <dbReference type="EMBL" id="KAF0288018.1"/>
    </source>
</evidence>
<keyword evidence="2" id="KW-1185">Reference proteome</keyword>
<evidence type="ECO:0008006" key="3">
    <source>
        <dbReference type="Google" id="ProtNLM"/>
    </source>
</evidence>
<organism evidence="1 2">
    <name type="scientific">Amphibalanus amphitrite</name>
    <name type="common">Striped barnacle</name>
    <name type="synonym">Balanus amphitrite</name>
    <dbReference type="NCBI Taxonomy" id="1232801"/>
    <lineage>
        <taxon>Eukaryota</taxon>
        <taxon>Metazoa</taxon>
        <taxon>Ecdysozoa</taxon>
        <taxon>Arthropoda</taxon>
        <taxon>Crustacea</taxon>
        <taxon>Multicrustacea</taxon>
        <taxon>Cirripedia</taxon>
        <taxon>Thoracica</taxon>
        <taxon>Thoracicalcarea</taxon>
        <taxon>Balanomorpha</taxon>
        <taxon>Balanoidea</taxon>
        <taxon>Balanidae</taxon>
        <taxon>Amphibalaninae</taxon>
        <taxon>Amphibalanus</taxon>
    </lineage>
</organism>
<proteinExistence type="predicted"/>
<dbReference type="EMBL" id="VIIS01002146">
    <property type="protein sequence ID" value="KAF0288018.1"/>
    <property type="molecule type" value="Genomic_DNA"/>
</dbReference>
<comment type="caution">
    <text evidence="1">The sequence shown here is derived from an EMBL/GenBank/DDBJ whole genome shotgun (WGS) entry which is preliminary data.</text>
</comment>
<name>A0A6A4VC65_AMPAM</name>
<protein>
    <recommendedName>
        <fullName evidence="3">RNase H type-1 domain-containing protein</fullName>
    </recommendedName>
</protein>
<dbReference type="Proteomes" id="UP000440578">
    <property type="component" value="Unassembled WGS sequence"/>
</dbReference>